<accession>A0A1W2E5S8</accession>
<dbReference type="GO" id="GO:0016747">
    <property type="term" value="F:acyltransferase activity, transferring groups other than amino-acyl groups"/>
    <property type="evidence" value="ECO:0007669"/>
    <property type="project" value="InterPro"/>
</dbReference>
<keyword evidence="5" id="KW-1185">Reference proteome</keyword>
<protein>
    <submittedName>
        <fullName evidence="4">Ribosomal protein S18 acetylase RimI</fullName>
    </submittedName>
</protein>
<dbReference type="GO" id="GO:0005840">
    <property type="term" value="C:ribosome"/>
    <property type="evidence" value="ECO:0007669"/>
    <property type="project" value="UniProtKB-KW"/>
</dbReference>
<evidence type="ECO:0000259" key="3">
    <source>
        <dbReference type="PROSITE" id="PS51186"/>
    </source>
</evidence>
<organism evidence="4 5">
    <name type="scientific">Sporomusa malonica</name>
    <dbReference type="NCBI Taxonomy" id="112901"/>
    <lineage>
        <taxon>Bacteria</taxon>
        <taxon>Bacillati</taxon>
        <taxon>Bacillota</taxon>
        <taxon>Negativicutes</taxon>
        <taxon>Selenomonadales</taxon>
        <taxon>Sporomusaceae</taxon>
        <taxon>Sporomusa</taxon>
    </lineage>
</organism>
<evidence type="ECO:0000313" key="4">
    <source>
        <dbReference type="EMBL" id="SMD05143.1"/>
    </source>
</evidence>
<dbReference type="PROSITE" id="PS51186">
    <property type="entry name" value="GNAT"/>
    <property type="match status" value="1"/>
</dbReference>
<dbReference type="PANTHER" id="PTHR43072:SF51">
    <property type="entry name" value="ABC SUPERFAMILY TRANSPORT PROTEIN"/>
    <property type="match status" value="1"/>
</dbReference>
<keyword evidence="4" id="KW-0689">Ribosomal protein</keyword>
<evidence type="ECO:0000256" key="2">
    <source>
        <dbReference type="ARBA" id="ARBA00023315"/>
    </source>
</evidence>
<reference evidence="4 5" key="1">
    <citation type="submission" date="2017-04" db="EMBL/GenBank/DDBJ databases">
        <authorList>
            <person name="Afonso C.L."/>
            <person name="Miller P.J."/>
            <person name="Scott M.A."/>
            <person name="Spackman E."/>
            <person name="Goraichik I."/>
            <person name="Dimitrov K.M."/>
            <person name="Suarez D.L."/>
            <person name="Swayne D.E."/>
        </authorList>
    </citation>
    <scope>NUCLEOTIDE SEQUENCE [LARGE SCALE GENOMIC DNA]</scope>
    <source>
        <strain evidence="4 5">DSM 5090</strain>
    </source>
</reference>
<sequence length="165" mass="18815">MPEAKFIKNSVHFEEAALERMEAVILSEIRIRELKLEDYETIITLWQSTPGLGVNEADSKENIGIFLSRNNGLSFVAEIGNELVGTILCGHDGRRGFIYHLAVHDKYRRRGIGQKLVEGCLAKLQEAAITKCHLFVFADNSQGMDFWDHIGFHKREDIHIYSKNI</sequence>
<dbReference type="PANTHER" id="PTHR43072">
    <property type="entry name" value="N-ACETYLTRANSFERASE"/>
    <property type="match status" value="1"/>
</dbReference>
<dbReference type="Pfam" id="PF00583">
    <property type="entry name" value="Acetyltransf_1"/>
    <property type="match status" value="1"/>
</dbReference>
<keyword evidence="4" id="KW-0687">Ribonucleoprotein</keyword>
<dbReference type="STRING" id="112901.SAMN04488500_1215"/>
<dbReference type="CDD" id="cd04301">
    <property type="entry name" value="NAT_SF"/>
    <property type="match status" value="1"/>
</dbReference>
<gene>
    <name evidence="4" type="ORF">SAMN04488500_1215</name>
</gene>
<keyword evidence="2" id="KW-0012">Acyltransferase</keyword>
<dbReference type="SUPFAM" id="SSF55729">
    <property type="entry name" value="Acyl-CoA N-acyltransferases (Nat)"/>
    <property type="match status" value="1"/>
</dbReference>
<dbReference type="AlphaFoldDB" id="A0A1W2E5S8"/>
<keyword evidence="1" id="KW-0808">Transferase</keyword>
<dbReference type="Proteomes" id="UP000192738">
    <property type="component" value="Unassembled WGS sequence"/>
</dbReference>
<evidence type="ECO:0000256" key="1">
    <source>
        <dbReference type="ARBA" id="ARBA00022679"/>
    </source>
</evidence>
<name>A0A1W2E5S8_9FIRM</name>
<dbReference type="EMBL" id="FWXI01000021">
    <property type="protein sequence ID" value="SMD05143.1"/>
    <property type="molecule type" value="Genomic_DNA"/>
</dbReference>
<dbReference type="InterPro" id="IPR016181">
    <property type="entry name" value="Acyl_CoA_acyltransferase"/>
</dbReference>
<dbReference type="Gene3D" id="3.40.630.30">
    <property type="match status" value="1"/>
</dbReference>
<feature type="domain" description="N-acetyltransferase" evidence="3">
    <location>
        <begin position="29"/>
        <end position="165"/>
    </location>
</feature>
<evidence type="ECO:0000313" key="5">
    <source>
        <dbReference type="Proteomes" id="UP000192738"/>
    </source>
</evidence>
<proteinExistence type="predicted"/>
<dbReference type="InterPro" id="IPR000182">
    <property type="entry name" value="GNAT_dom"/>
</dbReference>